<name>A0ACB9KTX3_BAUVA</name>
<organism evidence="1 2">
    <name type="scientific">Bauhinia variegata</name>
    <name type="common">Purple orchid tree</name>
    <name type="synonym">Phanera variegata</name>
    <dbReference type="NCBI Taxonomy" id="167791"/>
    <lineage>
        <taxon>Eukaryota</taxon>
        <taxon>Viridiplantae</taxon>
        <taxon>Streptophyta</taxon>
        <taxon>Embryophyta</taxon>
        <taxon>Tracheophyta</taxon>
        <taxon>Spermatophyta</taxon>
        <taxon>Magnoliopsida</taxon>
        <taxon>eudicotyledons</taxon>
        <taxon>Gunneridae</taxon>
        <taxon>Pentapetalae</taxon>
        <taxon>rosids</taxon>
        <taxon>fabids</taxon>
        <taxon>Fabales</taxon>
        <taxon>Fabaceae</taxon>
        <taxon>Cercidoideae</taxon>
        <taxon>Cercideae</taxon>
        <taxon>Bauhiniinae</taxon>
        <taxon>Bauhinia</taxon>
    </lineage>
</organism>
<dbReference type="EMBL" id="CM039438">
    <property type="protein sequence ID" value="KAI4300732.1"/>
    <property type="molecule type" value="Genomic_DNA"/>
</dbReference>
<dbReference type="Proteomes" id="UP000828941">
    <property type="component" value="Chromosome 13"/>
</dbReference>
<keyword evidence="2" id="KW-1185">Reference proteome</keyword>
<protein>
    <submittedName>
        <fullName evidence="1">Uncharacterized protein</fullName>
    </submittedName>
</protein>
<gene>
    <name evidence="1" type="ORF">L6164_034073</name>
</gene>
<accession>A0ACB9KTX3</accession>
<evidence type="ECO:0000313" key="1">
    <source>
        <dbReference type="EMBL" id="KAI4300732.1"/>
    </source>
</evidence>
<proteinExistence type="predicted"/>
<evidence type="ECO:0000313" key="2">
    <source>
        <dbReference type="Proteomes" id="UP000828941"/>
    </source>
</evidence>
<reference evidence="1 2" key="1">
    <citation type="journal article" date="2022" name="DNA Res.">
        <title>Chromosomal-level genome assembly of the orchid tree Bauhinia variegata (Leguminosae; Cercidoideae) supports the allotetraploid origin hypothesis of Bauhinia.</title>
        <authorList>
            <person name="Zhong Y."/>
            <person name="Chen Y."/>
            <person name="Zheng D."/>
            <person name="Pang J."/>
            <person name="Liu Y."/>
            <person name="Luo S."/>
            <person name="Meng S."/>
            <person name="Qian L."/>
            <person name="Wei D."/>
            <person name="Dai S."/>
            <person name="Zhou R."/>
        </authorList>
    </citation>
    <scope>NUCLEOTIDE SEQUENCE [LARGE SCALE GENOMIC DNA]</scope>
    <source>
        <strain evidence="1">BV-YZ2020</strain>
    </source>
</reference>
<comment type="caution">
    <text evidence="1">The sequence shown here is derived from an EMBL/GenBank/DDBJ whole genome shotgun (WGS) entry which is preliminary data.</text>
</comment>
<sequence>MDSNSHQNHQHRQPSSGLLRFRSAPNSVLTNFIEALDKGNPWENSESERLISKFVNYSDNSNTTSPSFRELEDKPSTSRNEASLNLMNTGAQQAYYGLPPHYPRHNSTSSSPLDSSFGLGVSVGMDHETQSKSFGSHLLRQSGSPAGLFSNISFQNGYGTMKGVGNYGGVNGNNCELSPSINRLKNQISLPSRTSSLGILSQISELESESIGPTSPDDGRLAATNGYVSGFSYSSWNDTSRLSENISGLKRDQNNSDKLFSNAQNGELGNRVHVLSHRLSLPKTSADMVAMEKFLQFPDTVPCKIRAKRGCATHPRSIAERVRRSRISERMRKLQQLVPNMDKQTNTADMLDFAVEYIKDLQKQFKTLSDKRSNCKCMRMQQPDNKANF</sequence>